<organism evidence="1 2">
    <name type="scientific">Raoultella terrigena</name>
    <name type="common">Klebsiella terrigena</name>
    <dbReference type="NCBI Taxonomy" id="577"/>
    <lineage>
        <taxon>Bacteria</taxon>
        <taxon>Pseudomonadati</taxon>
        <taxon>Pseudomonadota</taxon>
        <taxon>Gammaproteobacteria</taxon>
        <taxon>Enterobacterales</taxon>
        <taxon>Enterobacteriaceae</taxon>
        <taxon>Klebsiella/Raoultella group</taxon>
        <taxon>Raoultella</taxon>
    </lineage>
</organism>
<name>A0A3P8M3F6_RAOTE</name>
<dbReference type="Proteomes" id="UP000274346">
    <property type="component" value="Chromosome"/>
</dbReference>
<evidence type="ECO:0000313" key="2">
    <source>
        <dbReference type="Proteomes" id="UP000274346"/>
    </source>
</evidence>
<reference evidence="1 2" key="1">
    <citation type="submission" date="2018-12" db="EMBL/GenBank/DDBJ databases">
        <authorList>
            <consortium name="Pathogen Informatics"/>
        </authorList>
    </citation>
    <scope>NUCLEOTIDE SEQUENCE [LARGE SCALE GENOMIC DNA]</scope>
    <source>
        <strain evidence="1 2">NCTC13098</strain>
    </source>
</reference>
<dbReference type="EMBL" id="LR131271">
    <property type="protein sequence ID" value="VDR30120.1"/>
    <property type="molecule type" value="Genomic_DNA"/>
</dbReference>
<proteinExistence type="predicted"/>
<dbReference type="KEGG" id="rtg:NCTC13098_06554"/>
<protein>
    <submittedName>
        <fullName evidence="1">Uncharacterized protein</fullName>
    </submittedName>
</protein>
<gene>
    <name evidence="1" type="ORF">NCTC13098_06554</name>
</gene>
<evidence type="ECO:0000313" key="1">
    <source>
        <dbReference type="EMBL" id="VDR30120.1"/>
    </source>
</evidence>
<sequence>MLEKKWFKNFLFLLSVVLICIGVFSTLNYGPAAGTVIIATGFGIIIITQFDWNEIKVPGLEAKLRNTINDAEIILESLRKISLPISEVSISLAARTGRWDTATSNEELHKLVKSISLELESIGVSEKDILQVKQDWFYYTTWDMCQCYIENIHIYLKKYHDELQNKYDNWVGGKPISDLEKQRALLSPLRLASEEIQRLRNLLWQRDYKEMPSLIDNFLNDCNTLTLDEKNQSALKMKIYGLILIILYLTANYEDLNIGLKNLNLHHNNKITAKPAPGLAELSR</sequence>
<accession>A0A3P8M3F6</accession>
<dbReference type="AlphaFoldDB" id="A0A3P8M3F6"/>